<dbReference type="EMBL" id="QVIG01000001">
    <property type="protein sequence ID" value="RGD59972.1"/>
    <property type="molecule type" value="Genomic_DNA"/>
</dbReference>
<comment type="caution">
    <text evidence="2">The sequence shown here is derived from an EMBL/GenBank/DDBJ whole genome shotgun (WGS) entry which is preliminary data.</text>
</comment>
<dbReference type="PROSITE" id="PS50943">
    <property type="entry name" value="HTH_CROC1"/>
    <property type="match status" value="1"/>
</dbReference>
<dbReference type="Pfam" id="PF13560">
    <property type="entry name" value="HTH_31"/>
    <property type="match status" value="1"/>
</dbReference>
<evidence type="ECO:0000259" key="1">
    <source>
        <dbReference type="PROSITE" id="PS50943"/>
    </source>
</evidence>
<dbReference type="CDD" id="cd00093">
    <property type="entry name" value="HTH_XRE"/>
    <property type="match status" value="1"/>
</dbReference>
<dbReference type="SUPFAM" id="SSF47413">
    <property type="entry name" value="lambda repressor-like DNA-binding domains"/>
    <property type="match status" value="1"/>
</dbReference>
<keyword evidence="3" id="KW-1185">Reference proteome</keyword>
<organism evidence="2 3">
    <name type="scientific">Kitasatospora xanthocidica</name>
    <dbReference type="NCBI Taxonomy" id="83382"/>
    <lineage>
        <taxon>Bacteria</taxon>
        <taxon>Bacillati</taxon>
        <taxon>Actinomycetota</taxon>
        <taxon>Actinomycetes</taxon>
        <taxon>Kitasatosporales</taxon>
        <taxon>Streptomycetaceae</taxon>
        <taxon>Kitasatospora</taxon>
    </lineage>
</organism>
<feature type="domain" description="HTH cro/C1-type" evidence="1">
    <location>
        <begin position="19"/>
        <end position="72"/>
    </location>
</feature>
<dbReference type="AlphaFoldDB" id="A0A372ZX05"/>
<dbReference type="SMART" id="SM00530">
    <property type="entry name" value="HTH_XRE"/>
    <property type="match status" value="1"/>
</dbReference>
<gene>
    <name evidence="2" type="ORF">DR950_21255</name>
</gene>
<evidence type="ECO:0000313" key="2">
    <source>
        <dbReference type="EMBL" id="RGD59972.1"/>
    </source>
</evidence>
<dbReference type="Proteomes" id="UP000263377">
    <property type="component" value="Unassembled WGS sequence"/>
</dbReference>
<dbReference type="InterPro" id="IPR043917">
    <property type="entry name" value="DUF5753"/>
</dbReference>
<dbReference type="GO" id="GO:0003677">
    <property type="term" value="F:DNA binding"/>
    <property type="evidence" value="ECO:0007669"/>
    <property type="project" value="InterPro"/>
</dbReference>
<sequence length="279" mass="31228">MAIDPEELGHSRSDLAKALRELRVQAGLAGDRLARRCGMTQSKISKIETGRTVPSLVDVELILRALEVPAELARQVFDLARVANTEWQDIRALRKKGLERKQAELAALDQSSSEIRYFLISMLNTLLASPEYVRASLAHVPGDTSRAAMKKLERQTVLYDESKAFTFVLTEQAARWALLPPRAMVMQIERLVSVSRLPNVRLGVIPLGKHIPESPLNTFTVYDSSLATVETETGIITLRDRRDIKAYRDAFAMYEGYALFGEEAREKLAEWSALFLGGL</sequence>
<dbReference type="InterPro" id="IPR001387">
    <property type="entry name" value="Cro/C1-type_HTH"/>
</dbReference>
<name>A0A372ZX05_9ACTN</name>
<dbReference type="Pfam" id="PF19054">
    <property type="entry name" value="DUF5753"/>
    <property type="match status" value="1"/>
</dbReference>
<dbReference type="Gene3D" id="1.10.260.40">
    <property type="entry name" value="lambda repressor-like DNA-binding domains"/>
    <property type="match status" value="1"/>
</dbReference>
<reference evidence="2 3" key="1">
    <citation type="submission" date="2018-08" db="EMBL/GenBank/DDBJ databases">
        <title>Diversity &amp; Physiological Properties of Lignin-Decomposing Actinobacteria from Soil.</title>
        <authorList>
            <person name="Roh S.G."/>
            <person name="Kim S.B."/>
        </authorList>
    </citation>
    <scope>NUCLEOTIDE SEQUENCE [LARGE SCALE GENOMIC DNA]</scope>
    <source>
        <strain evidence="2 3">MMS17-GH009</strain>
    </source>
</reference>
<accession>A0A372ZX05</accession>
<dbReference type="InterPro" id="IPR010982">
    <property type="entry name" value="Lambda_DNA-bd_dom_sf"/>
</dbReference>
<dbReference type="RefSeq" id="WP_117488129.1">
    <property type="nucleotide sequence ID" value="NZ_QVIG01000001.1"/>
</dbReference>
<proteinExistence type="predicted"/>
<protein>
    <submittedName>
        <fullName evidence="2">XRE family transcriptional regulator</fullName>
    </submittedName>
</protein>
<evidence type="ECO:0000313" key="3">
    <source>
        <dbReference type="Proteomes" id="UP000263377"/>
    </source>
</evidence>